<protein>
    <submittedName>
        <fullName evidence="2">Uncharacterized protein</fullName>
    </submittedName>
</protein>
<dbReference type="KEGG" id="eaj:Q3M24_17060"/>
<feature type="region of interest" description="Disordered" evidence="1">
    <location>
        <begin position="90"/>
        <end position="116"/>
    </location>
</feature>
<accession>A0AAU8LR53</accession>
<dbReference type="EMBL" id="CP159373">
    <property type="protein sequence ID" value="XCN72002.1"/>
    <property type="molecule type" value="Genomic_DNA"/>
</dbReference>
<reference evidence="2" key="1">
    <citation type="journal article" date="2024" name="Syst. Appl. Microbiol.">
        <title>First single-strain enrichments of Electrothrix cable bacteria, description of E. aestuarii sp. nov. and E. rattekaaiensis sp. nov., and proposal of a cable bacteria taxonomy following the rules of the SeqCode.</title>
        <authorList>
            <person name="Plum-Jensen L.E."/>
            <person name="Schramm A."/>
            <person name="Marshall I.P.G."/>
        </authorList>
    </citation>
    <scope>NUCLEOTIDE SEQUENCE</scope>
    <source>
        <strain evidence="2">Rat1</strain>
    </source>
</reference>
<evidence type="ECO:0000256" key="1">
    <source>
        <dbReference type="SAM" id="MobiDB-lite"/>
    </source>
</evidence>
<dbReference type="AlphaFoldDB" id="A0AAU8LR53"/>
<sequence>MMLTGSVPKLLKEAHQVKEALEKIGDGLPDAISADVMATKIGALEAKVGEIDALNADKTRLVNEKGDLAEDVSDYIVRSRSVVKGLFGKDSSEYDMVGGTRASERKKGKRKEDEEE</sequence>
<gene>
    <name evidence="2" type="ORF">Q3M24_17060</name>
</gene>
<reference evidence="2" key="2">
    <citation type="submission" date="2024-06" db="EMBL/GenBank/DDBJ databases">
        <authorList>
            <person name="Plum-Jensen L.E."/>
            <person name="Schramm A."/>
            <person name="Marshall I.P.G."/>
        </authorList>
    </citation>
    <scope>NUCLEOTIDE SEQUENCE</scope>
    <source>
        <strain evidence="2">Rat1</strain>
    </source>
</reference>
<name>A0AAU8LR53_9BACT</name>
<organism evidence="2">
    <name type="scientific">Candidatus Electrothrix aestuarii</name>
    <dbReference type="NCBI Taxonomy" id="3062594"/>
    <lineage>
        <taxon>Bacteria</taxon>
        <taxon>Pseudomonadati</taxon>
        <taxon>Thermodesulfobacteriota</taxon>
        <taxon>Desulfobulbia</taxon>
        <taxon>Desulfobulbales</taxon>
        <taxon>Desulfobulbaceae</taxon>
        <taxon>Candidatus Electrothrix</taxon>
    </lineage>
</organism>
<evidence type="ECO:0000313" key="2">
    <source>
        <dbReference type="EMBL" id="XCN72002.1"/>
    </source>
</evidence>
<proteinExistence type="predicted"/>